<evidence type="ECO:0000313" key="5">
    <source>
        <dbReference type="EMBL" id="RWR94913.1"/>
    </source>
</evidence>
<reference evidence="5 6" key="1">
    <citation type="journal article" date="2019" name="Nat. Plants">
        <title>Stout camphor tree genome fills gaps in understanding of flowering plant genome evolution.</title>
        <authorList>
            <person name="Chaw S.M."/>
            <person name="Liu Y.C."/>
            <person name="Wu Y.W."/>
            <person name="Wang H.Y."/>
            <person name="Lin C.I."/>
            <person name="Wu C.S."/>
            <person name="Ke H.M."/>
            <person name="Chang L.Y."/>
            <person name="Hsu C.Y."/>
            <person name="Yang H.T."/>
            <person name="Sudianto E."/>
            <person name="Hsu M.H."/>
            <person name="Wu K.P."/>
            <person name="Wang L.N."/>
            <person name="Leebens-Mack J.H."/>
            <person name="Tsai I.J."/>
        </authorList>
    </citation>
    <scope>NUCLEOTIDE SEQUENCE [LARGE SCALE GENOMIC DNA]</scope>
    <source>
        <strain evidence="6">cv. Chaw 1501</strain>
        <tissue evidence="5">Young leaves</tissue>
    </source>
</reference>
<accession>A0A443PVX7</accession>
<keyword evidence="6" id="KW-1185">Reference proteome</keyword>
<keyword evidence="3" id="KW-0732">Signal</keyword>
<organism evidence="5 6">
    <name type="scientific">Cinnamomum micranthum f. kanehirae</name>
    <dbReference type="NCBI Taxonomy" id="337451"/>
    <lineage>
        <taxon>Eukaryota</taxon>
        <taxon>Viridiplantae</taxon>
        <taxon>Streptophyta</taxon>
        <taxon>Embryophyta</taxon>
        <taxon>Tracheophyta</taxon>
        <taxon>Spermatophyta</taxon>
        <taxon>Magnoliopsida</taxon>
        <taxon>Magnoliidae</taxon>
        <taxon>Laurales</taxon>
        <taxon>Lauraceae</taxon>
        <taxon>Cinnamomum</taxon>
    </lineage>
</organism>
<dbReference type="InterPro" id="IPR032675">
    <property type="entry name" value="LRR_dom_sf"/>
</dbReference>
<dbReference type="AlphaFoldDB" id="A0A443PVX7"/>
<evidence type="ECO:0000256" key="3">
    <source>
        <dbReference type="SAM" id="SignalP"/>
    </source>
</evidence>
<comment type="caution">
    <text evidence="5">The sequence shown here is derived from an EMBL/GenBank/DDBJ whole genome shotgun (WGS) entry which is preliminary data.</text>
</comment>
<keyword evidence="5" id="KW-0808">Transferase</keyword>
<evidence type="ECO:0000256" key="1">
    <source>
        <dbReference type="ARBA" id="ARBA00022614"/>
    </source>
</evidence>
<feature type="domain" description="Leucine-rich repeat-containing N-terminal plant-type" evidence="4">
    <location>
        <begin position="26"/>
        <end position="68"/>
    </location>
</feature>
<proteinExistence type="predicted"/>
<dbReference type="EMBL" id="QPKB01000011">
    <property type="protein sequence ID" value="RWR94913.1"/>
    <property type="molecule type" value="Genomic_DNA"/>
</dbReference>
<keyword evidence="2" id="KW-0677">Repeat</keyword>
<evidence type="ECO:0000259" key="4">
    <source>
        <dbReference type="Pfam" id="PF08263"/>
    </source>
</evidence>
<evidence type="ECO:0000256" key="2">
    <source>
        <dbReference type="ARBA" id="ARBA00022737"/>
    </source>
</evidence>
<dbReference type="STRING" id="337451.A0A443PVX7"/>
<feature type="chain" id="PRO_5019256280" evidence="3">
    <location>
        <begin position="23"/>
        <end position="98"/>
    </location>
</feature>
<dbReference type="Gene3D" id="3.80.10.10">
    <property type="entry name" value="Ribonuclease Inhibitor"/>
    <property type="match status" value="1"/>
</dbReference>
<keyword evidence="5" id="KW-0418">Kinase</keyword>
<name>A0A443PVX7_9MAGN</name>
<dbReference type="InterPro" id="IPR013210">
    <property type="entry name" value="LRR_N_plant-typ"/>
</dbReference>
<dbReference type="Proteomes" id="UP000283530">
    <property type="component" value="Unassembled WGS sequence"/>
</dbReference>
<gene>
    <name evidence="5" type="ORF">CKAN_02422900</name>
</gene>
<protein>
    <submittedName>
        <fullName evidence="5">Putative Leucine-rich repeat protein kinase family protein</fullName>
    </submittedName>
</protein>
<keyword evidence="1" id="KW-0433">Leucine-rich repeat</keyword>
<dbReference type="Pfam" id="PF08263">
    <property type="entry name" value="LRRNT_2"/>
    <property type="match status" value="1"/>
</dbReference>
<dbReference type="GO" id="GO:0016301">
    <property type="term" value="F:kinase activity"/>
    <property type="evidence" value="ECO:0007669"/>
    <property type="project" value="UniProtKB-KW"/>
</dbReference>
<sequence>MERILFWVISISLVLLVHISKSNDEAEKQSLLDFFHQLNNGRHPTDPVFGWNSSSDPCSNHWKGITCNSQLSVKKVALEDLGLTGIFNTNSILCSEVP</sequence>
<evidence type="ECO:0000313" key="6">
    <source>
        <dbReference type="Proteomes" id="UP000283530"/>
    </source>
</evidence>
<feature type="signal peptide" evidence="3">
    <location>
        <begin position="1"/>
        <end position="22"/>
    </location>
</feature>